<evidence type="ECO:0000313" key="8">
    <source>
        <dbReference type="EMBL" id="KNC28070.1"/>
    </source>
</evidence>
<accession>A0A0L0C723</accession>
<proteinExistence type="inferred from homology"/>
<feature type="transmembrane region" description="Helical" evidence="5">
    <location>
        <begin position="311"/>
        <end position="330"/>
    </location>
</feature>
<feature type="transmembrane region" description="Helical" evidence="5">
    <location>
        <begin position="162"/>
        <end position="181"/>
    </location>
</feature>
<reference evidence="8 9" key="1">
    <citation type="journal article" date="2015" name="Nat. Commun.">
        <title>Lucilia cuprina genome unlocks parasitic fly biology to underpin future interventions.</title>
        <authorList>
            <person name="Anstead C.A."/>
            <person name="Korhonen P.K."/>
            <person name="Young N.D."/>
            <person name="Hall R.S."/>
            <person name="Jex A.R."/>
            <person name="Murali S.C."/>
            <person name="Hughes D.S."/>
            <person name="Lee S.F."/>
            <person name="Perry T."/>
            <person name="Stroehlein A.J."/>
            <person name="Ansell B.R."/>
            <person name="Breugelmans B."/>
            <person name="Hofmann A."/>
            <person name="Qu J."/>
            <person name="Dugan S."/>
            <person name="Lee S.L."/>
            <person name="Chao H."/>
            <person name="Dinh H."/>
            <person name="Han Y."/>
            <person name="Doddapaneni H.V."/>
            <person name="Worley K.C."/>
            <person name="Muzny D.M."/>
            <person name="Ioannidis P."/>
            <person name="Waterhouse R.M."/>
            <person name="Zdobnov E.M."/>
            <person name="James P.J."/>
            <person name="Bagnall N.H."/>
            <person name="Kotze A.C."/>
            <person name="Gibbs R.A."/>
            <person name="Richards S."/>
            <person name="Batterham P."/>
            <person name="Gasser R.B."/>
        </authorList>
    </citation>
    <scope>NUCLEOTIDE SEQUENCE [LARGE SCALE GENOMIC DNA]</scope>
    <source>
        <strain evidence="8 9">LS</strain>
        <tissue evidence="8">Full body</tissue>
    </source>
</reference>
<dbReference type="Pfam" id="PF00062">
    <property type="entry name" value="Lys"/>
    <property type="match status" value="3"/>
</dbReference>
<evidence type="ECO:0000256" key="2">
    <source>
        <dbReference type="ARBA" id="ARBA00022729"/>
    </source>
</evidence>
<dbReference type="PANTHER" id="PTHR11407:SF36">
    <property type="entry name" value="GEO02684P1-RELATED"/>
    <property type="match status" value="1"/>
</dbReference>
<dbReference type="SMART" id="SM00263">
    <property type="entry name" value="LYZ1"/>
    <property type="match status" value="3"/>
</dbReference>
<dbReference type="SUPFAM" id="SSF53955">
    <property type="entry name" value="Lysozyme-like"/>
    <property type="match status" value="3"/>
</dbReference>
<evidence type="ECO:0000313" key="9">
    <source>
        <dbReference type="Proteomes" id="UP000037069"/>
    </source>
</evidence>
<dbReference type="Gene3D" id="1.10.530.10">
    <property type="match status" value="3"/>
</dbReference>
<dbReference type="InterPro" id="IPR023346">
    <property type="entry name" value="Lysozyme-like_dom_sf"/>
</dbReference>
<dbReference type="FunFam" id="1.10.530.10:FF:000001">
    <property type="entry name" value="Lysozyme C"/>
    <property type="match status" value="3"/>
</dbReference>
<evidence type="ECO:0000256" key="4">
    <source>
        <dbReference type="RuleBase" id="RU004440"/>
    </source>
</evidence>
<dbReference type="AlphaFoldDB" id="A0A0L0C723"/>
<sequence>MKFLVVVLATLALAAPALATTYNRCSLAKAMYNLGVPKDQLARWTCIAEHESSYRTGVVGPTNSNGSNDYGIFQINNYYWCQPSNGRFSYNECKVSCDALLSDNISDSVTCARKILSQQGWSAWSTWKYCNVSKICYIYCAKCYTIITVLLFENFNISNMKFLIVVLAALALAAPTLATTYNRCSLAKAMYNLGVPKDQLARWTCIAEHESSYRTGVVGPTNSNGSNDYGIFQINNYYWCQPSNGRFSYNECKVSCDALLSDNISASVTCARKILSQQGWSAWSTWKYCNDDFKPLSQFNFRLLCIIKMKFLIVVLAALALAAPALATTYNRCSLAKAMYNLGVPKDQLARWTCIAEHESSYRTGVVGPTNSNGSNDYGIFQINNYYWCQPSNGRFSYNECKVSCDALLSDNISASVTCARKILSQQGWSAWSTWKYCNVDKTVQAQQILQYK</sequence>
<dbReference type="InterPro" id="IPR019799">
    <property type="entry name" value="Glyco_hydro_22_CS"/>
</dbReference>
<dbReference type="PRINTS" id="PR00137">
    <property type="entry name" value="LYSOZYME"/>
</dbReference>
<protein>
    <submittedName>
        <fullName evidence="8">Lysozyme E</fullName>
    </submittedName>
</protein>
<feature type="chain" id="PRO_5005535809" evidence="6">
    <location>
        <begin position="20"/>
        <end position="453"/>
    </location>
</feature>
<evidence type="ECO:0000256" key="3">
    <source>
        <dbReference type="ARBA" id="ARBA00023157"/>
    </source>
</evidence>
<dbReference type="OrthoDB" id="17373at2759"/>
<dbReference type="Proteomes" id="UP000037069">
    <property type="component" value="Unassembled WGS sequence"/>
</dbReference>
<comment type="caution">
    <text evidence="8">The sequence shown here is derived from an EMBL/GenBank/DDBJ whole genome shotgun (WGS) entry which is preliminary data.</text>
</comment>
<dbReference type="EMBL" id="JRES01000824">
    <property type="protein sequence ID" value="KNC28070.1"/>
    <property type="molecule type" value="Genomic_DNA"/>
</dbReference>
<evidence type="ECO:0000256" key="5">
    <source>
        <dbReference type="SAM" id="Phobius"/>
    </source>
</evidence>
<name>A0A0L0C723_LUCCU</name>
<evidence type="ECO:0000259" key="7">
    <source>
        <dbReference type="PROSITE" id="PS00128"/>
    </source>
</evidence>
<keyword evidence="9" id="KW-1185">Reference proteome</keyword>
<dbReference type="PANTHER" id="PTHR11407">
    <property type="entry name" value="LYSOZYME C"/>
    <property type="match status" value="1"/>
</dbReference>
<organism evidence="8 9">
    <name type="scientific">Lucilia cuprina</name>
    <name type="common">Green bottle fly</name>
    <name type="synonym">Australian sheep blowfly</name>
    <dbReference type="NCBI Taxonomy" id="7375"/>
    <lineage>
        <taxon>Eukaryota</taxon>
        <taxon>Metazoa</taxon>
        <taxon>Ecdysozoa</taxon>
        <taxon>Arthropoda</taxon>
        <taxon>Hexapoda</taxon>
        <taxon>Insecta</taxon>
        <taxon>Pterygota</taxon>
        <taxon>Neoptera</taxon>
        <taxon>Endopterygota</taxon>
        <taxon>Diptera</taxon>
        <taxon>Brachycera</taxon>
        <taxon>Muscomorpha</taxon>
        <taxon>Oestroidea</taxon>
        <taxon>Calliphoridae</taxon>
        <taxon>Luciliinae</taxon>
        <taxon>Lucilia</taxon>
    </lineage>
</organism>
<feature type="domain" description="Glycosyl hydrolases family 22 (GH22)" evidence="7">
    <location>
        <begin position="93"/>
        <end position="111"/>
    </location>
</feature>
<dbReference type="CDD" id="cd16899">
    <property type="entry name" value="LYZ_C_invert"/>
    <property type="match status" value="3"/>
</dbReference>
<keyword evidence="5" id="KW-0812">Transmembrane</keyword>
<keyword evidence="5" id="KW-1133">Transmembrane helix</keyword>
<dbReference type="InterPro" id="IPR001916">
    <property type="entry name" value="Glyco_hydro_22"/>
</dbReference>
<evidence type="ECO:0000256" key="1">
    <source>
        <dbReference type="ARBA" id="ARBA00010859"/>
    </source>
</evidence>
<keyword evidence="2 6" id="KW-0732">Signal</keyword>
<dbReference type="PRINTS" id="PR00135">
    <property type="entry name" value="LYZLACT"/>
</dbReference>
<feature type="domain" description="Glycosyl hydrolases family 22 (GH22)" evidence="7">
    <location>
        <begin position="252"/>
        <end position="270"/>
    </location>
</feature>
<feature type="domain" description="Glycosyl hydrolases family 22 (GH22)" evidence="7">
    <location>
        <begin position="401"/>
        <end position="419"/>
    </location>
</feature>
<dbReference type="InterPro" id="IPR000974">
    <property type="entry name" value="Glyco_hydro_22_lys"/>
</dbReference>
<comment type="similarity">
    <text evidence="1 4">Belongs to the glycosyl hydrolase 22 family.</text>
</comment>
<dbReference type="OMA" id="QISQIYW"/>
<dbReference type="PROSITE" id="PS51348">
    <property type="entry name" value="GLYCOSYL_HYDROL_F22_2"/>
    <property type="match status" value="3"/>
</dbReference>
<dbReference type="PROSITE" id="PS00128">
    <property type="entry name" value="GLYCOSYL_HYDROL_F22_1"/>
    <property type="match status" value="3"/>
</dbReference>
<gene>
    <name evidence="8" type="ORF">FF38_06268</name>
</gene>
<keyword evidence="3" id="KW-1015">Disulfide bond</keyword>
<keyword evidence="5" id="KW-0472">Membrane</keyword>
<dbReference type="GO" id="GO:0003796">
    <property type="term" value="F:lysozyme activity"/>
    <property type="evidence" value="ECO:0007669"/>
    <property type="project" value="InterPro"/>
</dbReference>
<feature type="signal peptide" evidence="6">
    <location>
        <begin position="1"/>
        <end position="19"/>
    </location>
</feature>
<evidence type="ECO:0000256" key="6">
    <source>
        <dbReference type="SAM" id="SignalP"/>
    </source>
</evidence>